<proteinExistence type="predicted"/>
<protein>
    <submittedName>
        <fullName evidence="3 4">Uncharacterized protein LOC106165605</fullName>
    </submittedName>
</protein>
<feature type="region of interest" description="Disordered" evidence="1">
    <location>
        <begin position="100"/>
        <end position="137"/>
    </location>
</feature>
<dbReference type="RefSeq" id="XP_013399312.1">
    <property type="nucleotide sequence ID" value="XM_013543858.2"/>
</dbReference>
<dbReference type="RefSeq" id="XP_013399313.1">
    <property type="nucleotide sequence ID" value="XM_013543859.1"/>
</dbReference>
<feature type="compositionally biased region" description="Polar residues" evidence="1">
    <location>
        <begin position="1"/>
        <end position="27"/>
    </location>
</feature>
<sequence>MINISVSMRLPSTTCTMENGSESTRAQSARRKSSTKYAWGPSAGEKDADRRVKDEKTEKLPRLLRKKEGLITAVRRSQSSSAREQEDEIERIKRANRRESLAFGNATADESRPNSARSISPDSSAVTGGEGGGNSSQNIWIEFENHIKSIDDDSSKIRTFQQNKVNFRSSETFQKVAGEFRSEKSRQNIGFGTNLRIKKFTANRSNKHQETEPQHGENETETENQINPEKETKQGKPMRWSVIKQGVKEVQEEKKGKDAGNLTSSITIK</sequence>
<organism evidence="2 3">
    <name type="scientific">Lingula anatina</name>
    <name type="common">Brachiopod</name>
    <name type="synonym">Lingula unguis</name>
    <dbReference type="NCBI Taxonomy" id="7574"/>
    <lineage>
        <taxon>Eukaryota</taxon>
        <taxon>Metazoa</taxon>
        <taxon>Spiralia</taxon>
        <taxon>Lophotrochozoa</taxon>
        <taxon>Brachiopoda</taxon>
        <taxon>Linguliformea</taxon>
        <taxon>Lingulata</taxon>
        <taxon>Lingulida</taxon>
        <taxon>Linguloidea</taxon>
        <taxon>Lingulidae</taxon>
        <taxon>Lingula</taxon>
    </lineage>
</organism>
<evidence type="ECO:0000313" key="2">
    <source>
        <dbReference type="Proteomes" id="UP000085678"/>
    </source>
</evidence>
<name>A0A1S3IN34_LINAN</name>
<evidence type="ECO:0000313" key="5">
    <source>
        <dbReference type="RefSeq" id="XP_013399313.1"/>
    </source>
</evidence>
<dbReference type="RefSeq" id="XP_013399311.1">
    <property type="nucleotide sequence ID" value="XM_013543857.1"/>
</dbReference>
<feature type="compositionally biased region" description="Basic and acidic residues" evidence="1">
    <location>
        <begin position="207"/>
        <end position="218"/>
    </location>
</feature>
<evidence type="ECO:0000256" key="1">
    <source>
        <dbReference type="SAM" id="MobiDB-lite"/>
    </source>
</evidence>
<reference evidence="3 4" key="1">
    <citation type="submission" date="2025-04" db="UniProtKB">
        <authorList>
            <consortium name="RefSeq"/>
        </authorList>
    </citation>
    <scope>IDENTIFICATION</scope>
    <source>
        <tissue evidence="3 4">Gonads</tissue>
    </source>
</reference>
<accession>A0A1S3IN34</accession>
<feature type="region of interest" description="Disordered" evidence="1">
    <location>
        <begin position="1"/>
        <end position="63"/>
    </location>
</feature>
<feature type="compositionally biased region" description="Basic and acidic residues" evidence="1">
    <location>
        <begin position="246"/>
        <end position="258"/>
    </location>
</feature>
<dbReference type="Proteomes" id="UP000085678">
    <property type="component" value="Unplaced"/>
</dbReference>
<feature type="region of interest" description="Disordered" evidence="1">
    <location>
        <begin position="201"/>
        <end position="269"/>
    </location>
</feature>
<gene>
    <name evidence="3 4 5" type="primary">LOC106165605</name>
</gene>
<dbReference type="KEGG" id="lak:106165605"/>
<keyword evidence="2" id="KW-1185">Reference proteome</keyword>
<evidence type="ECO:0000313" key="3">
    <source>
        <dbReference type="RefSeq" id="XP_013399311.1"/>
    </source>
</evidence>
<feature type="compositionally biased region" description="Basic and acidic residues" evidence="1">
    <location>
        <begin position="44"/>
        <end position="63"/>
    </location>
</feature>
<dbReference type="AlphaFoldDB" id="A0A1S3IN34"/>
<feature type="region of interest" description="Disordered" evidence="1">
    <location>
        <begin position="74"/>
        <end position="93"/>
    </location>
</feature>
<feature type="compositionally biased region" description="Polar residues" evidence="1">
    <location>
        <begin position="113"/>
        <end position="126"/>
    </location>
</feature>
<dbReference type="GeneID" id="106165605"/>
<evidence type="ECO:0000313" key="4">
    <source>
        <dbReference type="RefSeq" id="XP_013399312.1"/>
    </source>
</evidence>